<dbReference type="OrthoDB" id="325376at2759"/>
<organism evidence="2 3">
    <name type="scientific">Stentor coeruleus</name>
    <dbReference type="NCBI Taxonomy" id="5963"/>
    <lineage>
        <taxon>Eukaryota</taxon>
        <taxon>Sar</taxon>
        <taxon>Alveolata</taxon>
        <taxon>Ciliophora</taxon>
        <taxon>Postciliodesmatophora</taxon>
        <taxon>Heterotrichea</taxon>
        <taxon>Heterotrichida</taxon>
        <taxon>Stentoridae</taxon>
        <taxon>Stentor</taxon>
    </lineage>
</organism>
<reference evidence="2 3" key="1">
    <citation type="submission" date="2016-11" db="EMBL/GenBank/DDBJ databases">
        <title>The macronuclear genome of Stentor coeruleus: a giant cell with tiny introns.</title>
        <authorList>
            <person name="Slabodnick M."/>
            <person name="Ruby J.G."/>
            <person name="Reiff S.B."/>
            <person name="Swart E.C."/>
            <person name="Gosai S."/>
            <person name="Prabakaran S."/>
            <person name="Witkowska E."/>
            <person name="Larue G.E."/>
            <person name="Fisher S."/>
            <person name="Freeman R.M."/>
            <person name="Gunawardena J."/>
            <person name="Chu W."/>
            <person name="Stover N.A."/>
            <person name="Gregory B.D."/>
            <person name="Nowacki M."/>
            <person name="Derisi J."/>
            <person name="Roy S.W."/>
            <person name="Marshall W.F."/>
            <person name="Sood P."/>
        </authorList>
    </citation>
    <scope>NUCLEOTIDE SEQUENCE [LARGE SCALE GENOMIC DNA]</scope>
    <source>
        <strain evidence="2">WM001</strain>
    </source>
</reference>
<dbReference type="Proteomes" id="UP000187209">
    <property type="component" value="Unassembled WGS sequence"/>
</dbReference>
<name>A0A1R2CCK5_9CILI</name>
<evidence type="ECO:0000313" key="2">
    <source>
        <dbReference type="EMBL" id="OMJ86737.1"/>
    </source>
</evidence>
<evidence type="ECO:0000259" key="1">
    <source>
        <dbReference type="PROSITE" id="PS50042"/>
    </source>
</evidence>
<gene>
    <name evidence="2" type="ORF">SteCoe_11673</name>
</gene>
<sequence length="1044" mass="121307">MNKAEVVSKRKHLKSTDAIHSEKYKKKSPINAGSKIRSKSPYEVLSSAKIQRLQKNIQHQDYLSPENAELFGTQQIDNRLEKFIKSLEQNKVPKGIIETYKDQISSLSSQKAFKFIVIEQEGLDRKNSQLISSLQAVKSWEDSLSTIREMCEYLSENPNWVKLKDVVKECAESLSTHILLTINMIEMVKTWKNHMRSVNISSDKPVSFYYKNSDIFMEVRESCDFLVETSIAVLFPLIKSDPFLNAITKELTSENQKSSKDKSIHKIYMEKGKAYILLPKEVIVETIKLQQEIMKNDDSSSLPSTNMILGNTLPIIQNKSKTINENKQISQLFSEKFIFEIISIILEEVVNEVIIDHFAQSILSKYLTIVNDITKDIAKTTVMEVQNAVSSEKAKKFHNANLIEGILRNLIEYEISHFNIKAMCEEILDSEIKEKSKHIRNPEAQKRLSRISKNMEFERLAEIIYIYLLEEFVSEEWIELLAISSIGISKKKSLMINTKINNKNVEEVEDYALEVFTPGVHSPNEVKSDNGSLVSEEDKNLDYTSFMRKSSFVLINNDDKDPENLDENSIALNKNIKTLKNCKTQLIKENEENFMELYIEYTSNLPEEYQNFILDYYQLEDEVEKANNPKYFWLTVEEKISGLIIYSLRDYFTIVHHVSFMNFSLYGDLLMNLSNIVKFNTQSFVYQFKDPSLNPVVIKFLKKKNFEHDQSVSHITEYKTKDQKSHDTFSDPLILLVNAYTLLETSHSCSSNNKLPREMIEVGNRHCLISNLLSTFLSKTSSLEINDEISIRLQRDVNEMLEILLSLDFLKYPLIHNFPNILPDEAKKICHEHNFDHIYTGKGQVSLSILPIKLDISGCSFVTHIIDNIKYKYLRFRSKKIFIQKGESGTDMYILQTNNPHINIFFIKSPDLTQELIQGMKYGKTDLFYNIDNLIKALRPIDMFYEELWVPCFMKMIEWGIPWIEGFKVDSENCDFVISGCHESVLVELDYKCEENKSFVCIQNMQHVMKETFVFGVFHEEVKEKLESPMFVALIKPEEWIRFV</sequence>
<comment type="caution">
    <text evidence="2">The sequence shown here is derived from an EMBL/GenBank/DDBJ whole genome shotgun (WGS) entry which is preliminary data.</text>
</comment>
<protein>
    <recommendedName>
        <fullName evidence="1">Cyclic nucleotide-binding domain-containing protein</fullName>
    </recommendedName>
</protein>
<proteinExistence type="predicted"/>
<evidence type="ECO:0000313" key="3">
    <source>
        <dbReference type="Proteomes" id="UP000187209"/>
    </source>
</evidence>
<accession>A0A1R2CCK5</accession>
<keyword evidence="3" id="KW-1185">Reference proteome</keyword>
<feature type="domain" description="Cyclic nucleotide-binding" evidence="1">
    <location>
        <begin position="865"/>
        <end position="930"/>
    </location>
</feature>
<dbReference type="EMBL" id="MPUH01000196">
    <property type="protein sequence ID" value="OMJ86737.1"/>
    <property type="molecule type" value="Genomic_DNA"/>
</dbReference>
<dbReference type="InterPro" id="IPR000595">
    <property type="entry name" value="cNMP-bd_dom"/>
</dbReference>
<dbReference type="PROSITE" id="PS50042">
    <property type="entry name" value="CNMP_BINDING_3"/>
    <property type="match status" value="1"/>
</dbReference>
<dbReference type="AlphaFoldDB" id="A0A1R2CCK5"/>